<dbReference type="Proteomes" id="UP001316384">
    <property type="component" value="Chromosome"/>
</dbReference>
<dbReference type="EMBL" id="CP101987">
    <property type="protein sequence ID" value="UUI70996.1"/>
    <property type="molecule type" value="Genomic_DNA"/>
</dbReference>
<proteinExistence type="predicted"/>
<protein>
    <submittedName>
        <fullName evidence="1">Uncharacterized protein</fullName>
    </submittedName>
</protein>
<evidence type="ECO:0000313" key="1">
    <source>
        <dbReference type="EMBL" id="UUI70996.1"/>
    </source>
</evidence>
<evidence type="ECO:0000313" key="2">
    <source>
        <dbReference type="Proteomes" id="UP001316384"/>
    </source>
</evidence>
<sequence length="113" mass="12098">MESVVVTPLIGDDFDPDESHAWRATGYRGPTGGGVLLAAAEWRTATGASPDWSGAFGIDLVVDGEDLGTVVYEEELSSVAPRPGEFLVEDETMTKEEYLSDFRPDTCPSQDAA</sequence>
<reference evidence="1 2" key="1">
    <citation type="submission" date="2022-07" db="EMBL/GenBank/DDBJ databases">
        <title>Novel species in genus cellulomonas.</title>
        <authorList>
            <person name="Ye L."/>
        </authorList>
    </citation>
    <scope>NUCLEOTIDE SEQUENCE [LARGE SCALE GENOMIC DNA]</scope>
    <source>
        <strain evidence="2">zg-B89</strain>
    </source>
</reference>
<accession>A0ABY5KKJ3</accession>
<dbReference type="RefSeq" id="WP_227581317.1">
    <property type="nucleotide sequence ID" value="NZ_CP101987.1"/>
</dbReference>
<keyword evidence="2" id="KW-1185">Reference proteome</keyword>
<organism evidence="1 2">
    <name type="scientific">Cellulomonas xiejunii</name>
    <dbReference type="NCBI Taxonomy" id="2968083"/>
    <lineage>
        <taxon>Bacteria</taxon>
        <taxon>Bacillati</taxon>
        <taxon>Actinomycetota</taxon>
        <taxon>Actinomycetes</taxon>
        <taxon>Micrococcales</taxon>
        <taxon>Cellulomonadaceae</taxon>
        <taxon>Cellulomonas</taxon>
    </lineage>
</organism>
<gene>
    <name evidence="1" type="ORF">NP048_14520</name>
</gene>
<name>A0ABY5KKJ3_9CELL</name>